<organism evidence="1">
    <name type="scientific">marine metagenome</name>
    <dbReference type="NCBI Taxonomy" id="408172"/>
    <lineage>
        <taxon>unclassified sequences</taxon>
        <taxon>metagenomes</taxon>
        <taxon>ecological metagenomes</taxon>
    </lineage>
</organism>
<dbReference type="AlphaFoldDB" id="A0A382KUU3"/>
<protein>
    <submittedName>
        <fullName evidence="1">Uncharacterized protein</fullName>
    </submittedName>
</protein>
<gene>
    <name evidence="1" type="ORF">METZ01_LOCUS281010</name>
</gene>
<feature type="non-terminal residue" evidence="1">
    <location>
        <position position="184"/>
    </location>
</feature>
<name>A0A382KUU3_9ZZZZ</name>
<dbReference type="EMBL" id="UINC01082937">
    <property type="protein sequence ID" value="SVC28156.1"/>
    <property type="molecule type" value="Genomic_DNA"/>
</dbReference>
<proteinExistence type="predicted"/>
<reference evidence="1" key="1">
    <citation type="submission" date="2018-05" db="EMBL/GenBank/DDBJ databases">
        <authorList>
            <person name="Lanie J.A."/>
            <person name="Ng W.-L."/>
            <person name="Kazmierczak K.M."/>
            <person name="Andrzejewski T.M."/>
            <person name="Davidsen T.M."/>
            <person name="Wayne K.J."/>
            <person name="Tettelin H."/>
            <person name="Glass J.I."/>
            <person name="Rusch D."/>
            <person name="Podicherti R."/>
            <person name="Tsui H.-C.T."/>
            <person name="Winkler M.E."/>
        </authorList>
    </citation>
    <scope>NUCLEOTIDE SEQUENCE</scope>
</reference>
<sequence>MLLNNTLPIKILPVGQSEYTIDLNVSRVGCSRNSSRDIDATKQYINDIKKTGYKMHSPAGIAFKSRYLLTNETLIEVQGPQTSGEAEFIIFTYNDSLYVSVGSDHNDRSLGVMWTEMLGKVDDTAKSKQMVPSVIAGKAWLYDEVKDHWDKIIVSSKVTFSNKLVLYQQYELSQLLHAENYKHK</sequence>
<dbReference type="Pfam" id="PF11010">
    <property type="entry name" value="DUF2848"/>
    <property type="match status" value="1"/>
</dbReference>
<accession>A0A382KUU3</accession>
<evidence type="ECO:0000313" key="1">
    <source>
        <dbReference type="EMBL" id="SVC28156.1"/>
    </source>
</evidence>
<dbReference type="InterPro" id="IPR021269">
    <property type="entry name" value="DUF2848"/>
</dbReference>